<organism evidence="2 4">
    <name type="scientific">Medicago truncatula</name>
    <name type="common">Barrel medic</name>
    <name type="synonym">Medicago tribuloides</name>
    <dbReference type="NCBI Taxonomy" id="3880"/>
    <lineage>
        <taxon>Eukaryota</taxon>
        <taxon>Viridiplantae</taxon>
        <taxon>Streptophyta</taxon>
        <taxon>Embryophyta</taxon>
        <taxon>Tracheophyta</taxon>
        <taxon>Spermatophyta</taxon>
        <taxon>Magnoliopsida</taxon>
        <taxon>eudicotyledons</taxon>
        <taxon>Gunneridae</taxon>
        <taxon>Pentapetalae</taxon>
        <taxon>rosids</taxon>
        <taxon>fabids</taxon>
        <taxon>Fabales</taxon>
        <taxon>Fabaceae</taxon>
        <taxon>Papilionoideae</taxon>
        <taxon>50 kb inversion clade</taxon>
        <taxon>NPAAA clade</taxon>
        <taxon>Hologalegina</taxon>
        <taxon>IRL clade</taxon>
        <taxon>Trifolieae</taxon>
        <taxon>Medicago</taxon>
    </lineage>
</organism>
<feature type="transmembrane region" description="Helical" evidence="1">
    <location>
        <begin position="44"/>
        <end position="67"/>
    </location>
</feature>
<protein>
    <submittedName>
        <fullName evidence="2">Transmembrane protein, putative</fullName>
    </submittedName>
</protein>
<gene>
    <name evidence="2" type="ordered locus">MTR_3g054120</name>
</gene>
<keyword evidence="1 2" id="KW-0812">Transmembrane</keyword>
<keyword evidence="1" id="KW-1133">Transmembrane helix</keyword>
<feature type="transmembrane region" description="Helical" evidence="1">
    <location>
        <begin position="79"/>
        <end position="96"/>
    </location>
</feature>
<proteinExistence type="predicted"/>
<reference evidence="2 4" key="2">
    <citation type="journal article" date="2014" name="BMC Genomics">
        <title>An improved genome release (version Mt4.0) for the model legume Medicago truncatula.</title>
        <authorList>
            <person name="Tang H."/>
            <person name="Krishnakumar V."/>
            <person name="Bidwell S."/>
            <person name="Rosen B."/>
            <person name="Chan A."/>
            <person name="Zhou S."/>
            <person name="Gentzbittel L."/>
            <person name="Childs K.L."/>
            <person name="Yandell M."/>
            <person name="Gundlach H."/>
            <person name="Mayer K.F."/>
            <person name="Schwartz D.C."/>
            <person name="Town C.D."/>
        </authorList>
    </citation>
    <scope>GENOME REANNOTATION</scope>
    <source>
        <strain evidence="2">A17</strain>
        <strain evidence="3 4">cv. Jemalong A17</strain>
    </source>
</reference>
<evidence type="ECO:0000313" key="3">
    <source>
        <dbReference type="EnsemblPlants" id="KEH33920"/>
    </source>
</evidence>
<dbReference type="EMBL" id="CM001219">
    <property type="protein sequence ID" value="KEH33920.1"/>
    <property type="molecule type" value="Genomic_DNA"/>
</dbReference>
<evidence type="ECO:0000313" key="2">
    <source>
        <dbReference type="EMBL" id="KEH33920.1"/>
    </source>
</evidence>
<dbReference type="EnsemblPlants" id="KEH33920">
    <property type="protein sequence ID" value="KEH33920"/>
    <property type="gene ID" value="MTR_3g054120"/>
</dbReference>
<dbReference type="Proteomes" id="UP000002051">
    <property type="component" value="Chromosome 3"/>
</dbReference>
<dbReference type="AlphaFoldDB" id="A0A072V705"/>
<evidence type="ECO:0000256" key="1">
    <source>
        <dbReference type="SAM" id="Phobius"/>
    </source>
</evidence>
<evidence type="ECO:0000313" key="4">
    <source>
        <dbReference type="Proteomes" id="UP000002051"/>
    </source>
</evidence>
<keyword evidence="4" id="KW-1185">Reference proteome</keyword>
<reference evidence="3" key="3">
    <citation type="submission" date="2015-04" db="UniProtKB">
        <authorList>
            <consortium name="EnsemblPlants"/>
        </authorList>
    </citation>
    <scope>IDENTIFICATION</scope>
    <source>
        <strain evidence="3">cv. Jemalong A17</strain>
    </source>
</reference>
<sequence length="172" mass="19686">MRLRFKKKEERKHGTGSFCKTQFSHQGSIFVLFFYLFLNQKQRYISVLFDLFLLVLFACCAIFVFFILCNSDLFTNAELAIAINLYLALLFSIPFAEVVSCNVQRQGEYVPEPEILFKDTMASSHGKWAWSIDLEIRTEATGEDYGEHVEELVGQGEEVSSSSIQKPKSKKG</sequence>
<name>A0A072V705_MEDTR</name>
<dbReference type="HOGENOM" id="CLU_1557576_0_0_1"/>
<reference evidence="2 4" key="1">
    <citation type="journal article" date="2011" name="Nature">
        <title>The Medicago genome provides insight into the evolution of rhizobial symbioses.</title>
        <authorList>
            <person name="Young N.D."/>
            <person name="Debelle F."/>
            <person name="Oldroyd G.E."/>
            <person name="Geurts R."/>
            <person name="Cannon S.B."/>
            <person name="Udvardi M.K."/>
            <person name="Benedito V.A."/>
            <person name="Mayer K.F."/>
            <person name="Gouzy J."/>
            <person name="Schoof H."/>
            <person name="Van de Peer Y."/>
            <person name="Proost S."/>
            <person name="Cook D.R."/>
            <person name="Meyers B.C."/>
            <person name="Spannagl M."/>
            <person name="Cheung F."/>
            <person name="De Mita S."/>
            <person name="Krishnakumar V."/>
            <person name="Gundlach H."/>
            <person name="Zhou S."/>
            <person name="Mudge J."/>
            <person name="Bharti A.K."/>
            <person name="Murray J.D."/>
            <person name="Naoumkina M.A."/>
            <person name="Rosen B."/>
            <person name="Silverstein K.A."/>
            <person name="Tang H."/>
            <person name="Rombauts S."/>
            <person name="Zhao P.X."/>
            <person name="Zhou P."/>
            <person name="Barbe V."/>
            <person name="Bardou P."/>
            <person name="Bechner M."/>
            <person name="Bellec A."/>
            <person name="Berger A."/>
            <person name="Berges H."/>
            <person name="Bidwell S."/>
            <person name="Bisseling T."/>
            <person name="Choisne N."/>
            <person name="Couloux A."/>
            <person name="Denny R."/>
            <person name="Deshpande S."/>
            <person name="Dai X."/>
            <person name="Doyle J.J."/>
            <person name="Dudez A.M."/>
            <person name="Farmer A.D."/>
            <person name="Fouteau S."/>
            <person name="Franken C."/>
            <person name="Gibelin C."/>
            <person name="Gish J."/>
            <person name="Goldstein S."/>
            <person name="Gonzalez A.J."/>
            <person name="Green P.J."/>
            <person name="Hallab A."/>
            <person name="Hartog M."/>
            <person name="Hua A."/>
            <person name="Humphray S.J."/>
            <person name="Jeong D.H."/>
            <person name="Jing Y."/>
            <person name="Jocker A."/>
            <person name="Kenton S.M."/>
            <person name="Kim D.J."/>
            <person name="Klee K."/>
            <person name="Lai H."/>
            <person name="Lang C."/>
            <person name="Lin S."/>
            <person name="Macmil S.L."/>
            <person name="Magdelenat G."/>
            <person name="Matthews L."/>
            <person name="McCorrison J."/>
            <person name="Monaghan E.L."/>
            <person name="Mun J.H."/>
            <person name="Najar F.Z."/>
            <person name="Nicholson C."/>
            <person name="Noirot C."/>
            <person name="O'Bleness M."/>
            <person name="Paule C.R."/>
            <person name="Poulain J."/>
            <person name="Prion F."/>
            <person name="Qin B."/>
            <person name="Qu C."/>
            <person name="Retzel E.F."/>
            <person name="Riddle C."/>
            <person name="Sallet E."/>
            <person name="Samain S."/>
            <person name="Samson N."/>
            <person name="Sanders I."/>
            <person name="Saurat O."/>
            <person name="Scarpelli C."/>
            <person name="Schiex T."/>
            <person name="Segurens B."/>
            <person name="Severin A.J."/>
            <person name="Sherrier D.J."/>
            <person name="Shi R."/>
            <person name="Sims S."/>
            <person name="Singer S.R."/>
            <person name="Sinharoy S."/>
            <person name="Sterck L."/>
            <person name="Viollet A."/>
            <person name="Wang B.B."/>
            <person name="Wang K."/>
            <person name="Wang M."/>
            <person name="Wang X."/>
            <person name="Warfsmann J."/>
            <person name="Weissenbach J."/>
            <person name="White D.D."/>
            <person name="White J.D."/>
            <person name="Wiley G.B."/>
            <person name="Wincker P."/>
            <person name="Xing Y."/>
            <person name="Yang L."/>
            <person name="Yao Z."/>
            <person name="Ying F."/>
            <person name="Zhai J."/>
            <person name="Zhou L."/>
            <person name="Zuber A."/>
            <person name="Denarie J."/>
            <person name="Dixon R.A."/>
            <person name="May G.D."/>
            <person name="Schwartz D.C."/>
            <person name="Rogers J."/>
            <person name="Quetier F."/>
            <person name="Town C.D."/>
            <person name="Roe B.A."/>
        </authorList>
    </citation>
    <scope>NUCLEOTIDE SEQUENCE [LARGE SCALE GENOMIC DNA]</scope>
    <source>
        <strain evidence="2">A17</strain>
        <strain evidence="3 4">cv. Jemalong A17</strain>
    </source>
</reference>
<keyword evidence="1" id="KW-0472">Membrane</keyword>
<accession>A0A072V705</accession>